<reference evidence="2" key="1">
    <citation type="journal article" date="2015" name="BMC Genomics">
        <title>Draft genome of a commonly misdiagnosed multidrug resistant pathogen Candida auris.</title>
        <authorList>
            <person name="Chatterjee S."/>
            <person name="Alampalli S.V."/>
            <person name="Nageshan R.K."/>
            <person name="Chettiar S.T."/>
            <person name="Joshi S."/>
            <person name="Tatu U.S."/>
        </authorList>
    </citation>
    <scope>NUCLEOTIDE SEQUENCE [LARGE SCALE GENOMIC DNA]</scope>
    <source>
        <strain evidence="2">6684</strain>
    </source>
</reference>
<protein>
    <submittedName>
        <fullName evidence="1">Uncharacterized protein</fullName>
    </submittedName>
</protein>
<comment type="caution">
    <text evidence="1">The sequence shown here is derived from an EMBL/GenBank/DDBJ whole genome shotgun (WGS) entry which is preliminary data.</text>
</comment>
<name>A0A0L0P4U8_CANAR</name>
<dbReference type="AlphaFoldDB" id="A0A0L0P4U8"/>
<proteinExistence type="predicted"/>
<evidence type="ECO:0000313" key="1">
    <source>
        <dbReference type="EMBL" id="KNE01397.1"/>
    </source>
</evidence>
<dbReference type="Proteomes" id="UP000037122">
    <property type="component" value="Unassembled WGS sequence"/>
</dbReference>
<dbReference type="VEuPathDB" id="FungiDB:QG37_01588"/>
<dbReference type="EMBL" id="LGST01000012">
    <property type="protein sequence ID" value="KNE01397.1"/>
    <property type="molecule type" value="Genomic_DNA"/>
</dbReference>
<gene>
    <name evidence="1" type="ORF">QG37_01588</name>
</gene>
<evidence type="ECO:0000313" key="2">
    <source>
        <dbReference type="Proteomes" id="UP000037122"/>
    </source>
</evidence>
<sequence>MNLHNHFSTIFPGKPVPGACIMKNLEECKWLQNPMRDQNLFWECSTAKVMVAQTEGNMGSQKGTGTTFAFFSLA</sequence>
<accession>A0A0L0P4U8</accession>
<organism evidence="1 2">
    <name type="scientific">Candidozyma auris</name>
    <name type="common">Yeast</name>
    <name type="synonym">Candida auris</name>
    <dbReference type="NCBI Taxonomy" id="498019"/>
    <lineage>
        <taxon>Eukaryota</taxon>
        <taxon>Fungi</taxon>
        <taxon>Dikarya</taxon>
        <taxon>Ascomycota</taxon>
        <taxon>Saccharomycotina</taxon>
        <taxon>Pichiomycetes</taxon>
        <taxon>Metschnikowiaceae</taxon>
        <taxon>Candidozyma</taxon>
    </lineage>
</organism>